<gene>
    <name evidence="2" type="ORF">Harvfovirus51_4</name>
</gene>
<keyword evidence="1" id="KW-0472">Membrane</keyword>
<sequence length="86" mass="9616">MGSTNSNANDGQVYQEETPFWSRTTLGIPNWLWGLIILLVLLYLAWKGKYLSGDEGKKTGTLYFGDRGLMNAPVISPVENRFAGLY</sequence>
<organism evidence="2">
    <name type="scientific">Harvfovirus sp</name>
    <dbReference type="NCBI Taxonomy" id="2487768"/>
    <lineage>
        <taxon>Viruses</taxon>
        <taxon>Varidnaviria</taxon>
        <taxon>Bamfordvirae</taxon>
        <taxon>Nucleocytoviricota</taxon>
        <taxon>Megaviricetes</taxon>
        <taxon>Imitervirales</taxon>
        <taxon>Mimiviridae</taxon>
        <taxon>Klosneuvirinae</taxon>
    </lineage>
</organism>
<keyword evidence="1" id="KW-1133">Transmembrane helix</keyword>
<protein>
    <submittedName>
        <fullName evidence="2">Uncharacterized protein</fullName>
    </submittedName>
</protein>
<dbReference type="EMBL" id="MK072293">
    <property type="protein sequence ID" value="AYV81672.1"/>
    <property type="molecule type" value="Genomic_DNA"/>
</dbReference>
<name>A0A3G5A361_9VIRU</name>
<feature type="transmembrane region" description="Helical" evidence="1">
    <location>
        <begin position="28"/>
        <end position="46"/>
    </location>
</feature>
<accession>A0A3G5A361</accession>
<proteinExistence type="predicted"/>
<reference evidence="2" key="1">
    <citation type="submission" date="2018-10" db="EMBL/GenBank/DDBJ databases">
        <title>Hidden diversity of soil giant viruses.</title>
        <authorList>
            <person name="Schulz F."/>
            <person name="Alteio L."/>
            <person name="Goudeau D."/>
            <person name="Ryan E.M."/>
            <person name="Malmstrom R.R."/>
            <person name="Blanchard J."/>
            <person name="Woyke T."/>
        </authorList>
    </citation>
    <scope>NUCLEOTIDE SEQUENCE</scope>
    <source>
        <strain evidence="2">HAV1</strain>
    </source>
</reference>
<keyword evidence="1" id="KW-0812">Transmembrane</keyword>
<evidence type="ECO:0000313" key="2">
    <source>
        <dbReference type="EMBL" id="AYV81672.1"/>
    </source>
</evidence>
<evidence type="ECO:0000256" key="1">
    <source>
        <dbReference type="SAM" id="Phobius"/>
    </source>
</evidence>